<dbReference type="Proteomes" id="UP000036987">
    <property type="component" value="Unassembled WGS sequence"/>
</dbReference>
<feature type="transmembrane region" description="Helical" evidence="1">
    <location>
        <begin position="66"/>
        <end position="90"/>
    </location>
</feature>
<comment type="caution">
    <text evidence="2">The sequence shown here is derived from an EMBL/GenBank/DDBJ whole genome shotgun (WGS) entry which is preliminary data.</text>
</comment>
<evidence type="ECO:0000313" key="3">
    <source>
        <dbReference type="Proteomes" id="UP000036987"/>
    </source>
</evidence>
<accession>A0A0K9NR76</accession>
<keyword evidence="1" id="KW-0472">Membrane</keyword>
<dbReference type="AlphaFoldDB" id="A0A0K9NR76"/>
<reference evidence="3" key="1">
    <citation type="journal article" date="2016" name="Nature">
        <title>The genome of the seagrass Zostera marina reveals angiosperm adaptation to the sea.</title>
        <authorList>
            <person name="Olsen J.L."/>
            <person name="Rouze P."/>
            <person name="Verhelst B."/>
            <person name="Lin Y.-C."/>
            <person name="Bayer T."/>
            <person name="Collen J."/>
            <person name="Dattolo E."/>
            <person name="De Paoli E."/>
            <person name="Dittami S."/>
            <person name="Maumus F."/>
            <person name="Michel G."/>
            <person name="Kersting A."/>
            <person name="Lauritano C."/>
            <person name="Lohaus R."/>
            <person name="Toepel M."/>
            <person name="Tonon T."/>
            <person name="Vanneste K."/>
            <person name="Amirebrahimi M."/>
            <person name="Brakel J."/>
            <person name="Bostroem C."/>
            <person name="Chovatia M."/>
            <person name="Grimwood J."/>
            <person name="Jenkins J.W."/>
            <person name="Jueterbock A."/>
            <person name="Mraz A."/>
            <person name="Stam W.T."/>
            <person name="Tice H."/>
            <person name="Bornberg-Bauer E."/>
            <person name="Green P.J."/>
            <person name="Pearson G.A."/>
            <person name="Procaccini G."/>
            <person name="Duarte C.M."/>
            <person name="Schmutz J."/>
            <person name="Reusch T.B.H."/>
            <person name="Van de Peer Y."/>
        </authorList>
    </citation>
    <scope>NUCLEOTIDE SEQUENCE [LARGE SCALE GENOMIC DNA]</scope>
    <source>
        <strain evidence="3">cv. Finnish</strain>
    </source>
</reference>
<name>A0A0K9NR76_ZOSMR</name>
<evidence type="ECO:0000313" key="2">
    <source>
        <dbReference type="EMBL" id="KMZ59266.1"/>
    </source>
</evidence>
<keyword evidence="1" id="KW-0812">Transmembrane</keyword>
<organism evidence="2 3">
    <name type="scientific">Zostera marina</name>
    <name type="common">Eelgrass</name>
    <dbReference type="NCBI Taxonomy" id="29655"/>
    <lineage>
        <taxon>Eukaryota</taxon>
        <taxon>Viridiplantae</taxon>
        <taxon>Streptophyta</taxon>
        <taxon>Embryophyta</taxon>
        <taxon>Tracheophyta</taxon>
        <taxon>Spermatophyta</taxon>
        <taxon>Magnoliopsida</taxon>
        <taxon>Liliopsida</taxon>
        <taxon>Zosteraceae</taxon>
        <taxon>Zostera</taxon>
    </lineage>
</organism>
<proteinExistence type="predicted"/>
<gene>
    <name evidence="2" type="ORF">ZOSMA_6G02010</name>
</gene>
<keyword evidence="3" id="KW-1185">Reference proteome</keyword>
<evidence type="ECO:0000256" key="1">
    <source>
        <dbReference type="SAM" id="Phobius"/>
    </source>
</evidence>
<protein>
    <submittedName>
        <fullName evidence="2">Uncharacterized protein</fullName>
    </submittedName>
</protein>
<keyword evidence="1" id="KW-1133">Transmembrane helix</keyword>
<sequence length="93" mass="10611">MHSDWRLVGYNHRRIIERLYFDGFFSIFCSGPCGHAQSIHEPSIYPVARQRSAINSVREGPVCLNFIFHVAPLVCGIMDVVTVVLASIYLRIF</sequence>
<dbReference type="EMBL" id="LFYR01001803">
    <property type="protein sequence ID" value="KMZ59266.1"/>
    <property type="molecule type" value="Genomic_DNA"/>
</dbReference>